<name>A0ABM1MYU2_NICVS</name>
<gene>
    <name evidence="2 3" type="primary">LOC108565020</name>
</gene>
<evidence type="ECO:0000313" key="1">
    <source>
        <dbReference type="Proteomes" id="UP000695000"/>
    </source>
</evidence>
<evidence type="ECO:0000313" key="2">
    <source>
        <dbReference type="RefSeq" id="XP_017779742.1"/>
    </source>
</evidence>
<dbReference type="Proteomes" id="UP000695000">
    <property type="component" value="Unplaced"/>
</dbReference>
<organism evidence="1 2">
    <name type="scientific">Nicrophorus vespilloides</name>
    <name type="common">Boreal carrion beetle</name>
    <dbReference type="NCBI Taxonomy" id="110193"/>
    <lineage>
        <taxon>Eukaryota</taxon>
        <taxon>Metazoa</taxon>
        <taxon>Ecdysozoa</taxon>
        <taxon>Arthropoda</taxon>
        <taxon>Hexapoda</taxon>
        <taxon>Insecta</taxon>
        <taxon>Pterygota</taxon>
        <taxon>Neoptera</taxon>
        <taxon>Endopterygota</taxon>
        <taxon>Coleoptera</taxon>
        <taxon>Polyphaga</taxon>
        <taxon>Staphyliniformia</taxon>
        <taxon>Silphidae</taxon>
        <taxon>Nicrophorinae</taxon>
        <taxon>Nicrophorus</taxon>
    </lineage>
</organism>
<dbReference type="GeneID" id="108565020"/>
<proteinExistence type="predicted"/>
<dbReference type="Gene3D" id="2.40.128.20">
    <property type="match status" value="1"/>
</dbReference>
<dbReference type="RefSeq" id="XP_017779742.1">
    <property type="nucleotide sequence ID" value="XM_017924253.1"/>
</dbReference>
<evidence type="ECO:0000313" key="3">
    <source>
        <dbReference type="RefSeq" id="XP_017779743.1"/>
    </source>
</evidence>
<dbReference type="RefSeq" id="XP_017779743.1">
    <property type="nucleotide sequence ID" value="XM_017924254.1"/>
</dbReference>
<dbReference type="Pfam" id="PF14651">
    <property type="entry name" value="Lipocalin_7"/>
    <property type="match status" value="1"/>
</dbReference>
<protein>
    <submittedName>
        <fullName evidence="2 3">Fatty acid-binding protein-like</fullName>
    </submittedName>
</protein>
<keyword evidence="1" id="KW-1185">Reference proteome</keyword>
<reference evidence="2 3" key="1">
    <citation type="submission" date="2025-05" db="UniProtKB">
        <authorList>
            <consortium name="RefSeq"/>
        </authorList>
    </citation>
    <scope>IDENTIFICATION</scope>
    <source>
        <tissue evidence="2 3">Whole Larva</tissue>
    </source>
</reference>
<sequence length="134" mass="14972">MVLTGKYQHVKNENLKEFIMAFGGELTDFATKSDSMTCTMEVTCDGDNFTMSTVYPDNTINLKFTLGAEFDDPMPNGQMYKSVASSAGPVLTIKTHKDGAEVGFRTYEFSETECFMTMGAKSTPIVAKRWFKRI</sequence>
<accession>A0ABM1MYU2</accession>
<dbReference type="InterPro" id="IPR012674">
    <property type="entry name" value="Calycin"/>
</dbReference>
<dbReference type="SUPFAM" id="SSF50814">
    <property type="entry name" value="Lipocalins"/>
    <property type="match status" value="1"/>
</dbReference>